<dbReference type="PROSITE" id="PS51935">
    <property type="entry name" value="NLPC_P60"/>
    <property type="match status" value="1"/>
</dbReference>
<keyword evidence="7" id="KW-1185">Reference proteome</keyword>
<dbReference type="InterPro" id="IPR051794">
    <property type="entry name" value="PG_Endopeptidase_C40"/>
</dbReference>
<accession>A0ABW6SXZ4</accession>
<reference evidence="6 7" key="1">
    <citation type="submission" date="2024-10" db="EMBL/GenBank/DDBJ databases">
        <title>The Natural Products Discovery Center: Release of the First 8490 Sequenced Strains for Exploring Actinobacteria Biosynthetic Diversity.</title>
        <authorList>
            <person name="Kalkreuter E."/>
            <person name="Kautsar S.A."/>
            <person name="Yang D."/>
            <person name="Bader C.D."/>
            <person name="Teijaro C.N."/>
            <person name="Fluegel L."/>
            <person name="Davis C.M."/>
            <person name="Simpson J.R."/>
            <person name="Lauterbach L."/>
            <person name="Steele A.D."/>
            <person name="Gui C."/>
            <person name="Meng S."/>
            <person name="Li G."/>
            <person name="Viehrig K."/>
            <person name="Ye F."/>
            <person name="Su P."/>
            <person name="Kiefer A.F."/>
            <person name="Nichols A."/>
            <person name="Cepeda A.J."/>
            <person name="Yan W."/>
            <person name="Fan B."/>
            <person name="Jiang Y."/>
            <person name="Adhikari A."/>
            <person name="Zheng C.-J."/>
            <person name="Schuster L."/>
            <person name="Cowan T.M."/>
            <person name="Smanski M.J."/>
            <person name="Chevrette M.G."/>
            <person name="De Carvalho L.P.S."/>
            <person name="Shen B."/>
        </authorList>
    </citation>
    <scope>NUCLEOTIDE SEQUENCE [LARGE SCALE GENOMIC DNA]</scope>
    <source>
        <strain evidence="6 7">NPDC002173</strain>
    </source>
</reference>
<evidence type="ECO:0000256" key="2">
    <source>
        <dbReference type="ARBA" id="ARBA00022670"/>
    </source>
</evidence>
<proteinExistence type="inferred from homology"/>
<evidence type="ECO:0000313" key="6">
    <source>
        <dbReference type="EMBL" id="MFF3669890.1"/>
    </source>
</evidence>
<dbReference type="InterPro" id="IPR000064">
    <property type="entry name" value="NLP_P60_dom"/>
</dbReference>
<evidence type="ECO:0000313" key="7">
    <source>
        <dbReference type="Proteomes" id="UP001602013"/>
    </source>
</evidence>
<dbReference type="EMBL" id="JBIASD010000025">
    <property type="protein sequence ID" value="MFF3669890.1"/>
    <property type="molecule type" value="Genomic_DNA"/>
</dbReference>
<dbReference type="Gene3D" id="3.90.1720.10">
    <property type="entry name" value="endopeptidase domain like (from Nostoc punctiforme)"/>
    <property type="match status" value="1"/>
</dbReference>
<dbReference type="PANTHER" id="PTHR47359:SF3">
    <property type="entry name" value="NLP_P60 DOMAIN-CONTAINING PROTEIN-RELATED"/>
    <property type="match status" value="1"/>
</dbReference>
<protein>
    <submittedName>
        <fullName evidence="6">C40 family peptidase</fullName>
    </submittedName>
</protein>
<keyword evidence="3" id="KW-0378">Hydrolase</keyword>
<evidence type="ECO:0000259" key="5">
    <source>
        <dbReference type="PROSITE" id="PS51935"/>
    </source>
</evidence>
<dbReference type="Pfam" id="PF00877">
    <property type="entry name" value="NLPC_P60"/>
    <property type="match status" value="1"/>
</dbReference>
<gene>
    <name evidence="6" type="ORF">ACFYXI_30310</name>
</gene>
<dbReference type="InterPro" id="IPR038765">
    <property type="entry name" value="Papain-like_cys_pep_sf"/>
</dbReference>
<dbReference type="Proteomes" id="UP001602013">
    <property type="component" value="Unassembled WGS sequence"/>
</dbReference>
<keyword evidence="4" id="KW-0788">Thiol protease</keyword>
<dbReference type="PANTHER" id="PTHR47359">
    <property type="entry name" value="PEPTIDOGLYCAN DL-ENDOPEPTIDASE CWLO"/>
    <property type="match status" value="1"/>
</dbReference>
<name>A0ABW6SXZ4_9ACTN</name>
<evidence type="ECO:0000256" key="3">
    <source>
        <dbReference type="ARBA" id="ARBA00022801"/>
    </source>
</evidence>
<feature type="domain" description="NlpC/P60" evidence="5">
    <location>
        <begin position="37"/>
        <end position="163"/>
    </location>
</feature>
<organism evidence="6 7">
    <name type="scientific">Microtetraspora malaysiensis</name>
    <dbReference type="NCBI Taxonomy" id="161358"/>
    <lineage>
        <taxon>Bacteria</taxon>
        <taxon>Bacillati</taxon>
        <taxon>Actinomycetota</taxon>
        <taxon>Actinomycetes</taxon>
        <taxon>Streptosporangiales</taxon>
        <taxon>Streptosporangiaceae</taxon>
        <taxon>Microtetraspora</taxon>
    </lineage>
</organism>
<keyword evidence="2" id="KW-0645">Protease</keyword>
<sequence length="163" mass="17701">MQPLTLAEVQALPAIVPLLMAARALGLSRNTAYRLVQRFPCRVITYAQMQLGKSYAWGAEGPDAFDCSGLMMRAYQYAGIAIPWVASAPWRQGPSVSRGQEQSEDLLFMCPKSDGPGHVGVVVAPGQMIHAPQTGDVGRYASYAARCDAVEFTRPALLSEEKR</sequence>
<dbReference type="SUPFAM" id="SSF54001">
    <property type="entry name" value="Cysteine proteinases"/>
    <property type="match status" value="1"/>
</dbReference>
<comment type="caution">
    <text evidence="6">The sequence shown here is derived from an EMBL/GenBank/DDBJ whole genome shotgun (WGS) entry which is preliminary data.</text>
</comment>
<evidence type="ECO:0000256" key="4">
    <source>
        <dbReference type="ARBA" id="ARBA00022807"/>
    </source>
</evidence>
<comment type="similarity">
    <text evidence="1">Belongs to the peptidase C40 family.</text>
</comment>
<evidence type="ECO:0000256" key="1">
    <source>
        <dbReference type="ARBA" id="ARBA00007074"/>
    </source>
</evidence>
<dbReference type="RefSeq" id="WP_387416165.1">
    <property type="nucleotide sequence ID" value="NZ_JBIASD010000025.1"/>
</dbReference>